<dbReference type="GO" id="GO:0005886">
    <property type="term" value="C:plasma membrane"/>
    <property type="evidence" value="ECO:0007669"/>
    <property type="project" value="UniProtKB-SubCell"/>
</dbReference>
<dbReference type="Gene3D" id="3.30.2090.10">
    <property type="entry name" value="Multidrug efflux transporter AcrB TolC docking domain, DN and DC subdomains"/>
    <property type="match status" value="2"/>
</dbReference>
<keyword evidence="10" id="KW-1185">Reference proteome</keyword>
<dbReference type="STRING" id="886293.Sinac_5958"/>
<evidence type="ECO:0000313" key="10">
    <source>
        <dbReference type="Proteomes" id="UP000010798"/>
    </source>
</evidence>
<dbReference type="HOGENOM" id="CLU_002755_1_2_0"/>
<dbReference type="AlphaFoldDB" id="L0DL04"/>
<proteinExistence type="inferred from homology"/>
<feature type="transmembrane region" description="Helical" evidence="8">
    <location>
        <begin position="940"/>
        <end position="966"/>
    </location>
</feature>
<feature type="transmembrane region" description="Helical" evidence="8">
    <location>
        <begin position="986"/>
        <end position="1007"/>
    </location>
</feature>
<dbReference type="PRINTS" id="PR00702">
    <property type="entry name" value="ACRIFLAVINRP"/>
</dbReference>
<reference evidence="9 10" key="1">
    <citation type="submission" date="2012-02" db="EMBL/GenBank/DDBJ databases">
        <title>Complete sequence of chromosome of Singulisphaera acidiphila DSM 18658.</title>
        <authorList>
            <consortium name="US DOE Joint Genome Institute (JGI-PGF)"/>
            <person name="Lucas S."/>
            <person name="Copeland A."/>
            <person name="Lapidus A."/>
            <person name="Glavina del Rio T."/>
            <person name="Dalin E."/>
            <person name="Tice H."/>
            <person name="Bruce D."/>
            <person name="Goodwin L."/>
            <person name="Pitluck S."/>
            <person name="Peters L."/>
            <person name="Ovchinnikova G."/>
            <person name="Chertkov O."/>
            <person name="Kyrpides N."/>
            <person name="Mavromatis K."/>
            <person name="Ivanova N."/>
            <person name="Brettin T."/>
            <person name="Detter J.C."/>
            <person name="Han C."/>
            <person name="Larimer F."/>
            <person name="Land M."/>
            <person name="Hauser L."/>
            <person name="Markowitz V."/>
            <person name="Cheng J.-F."/>
            <person name="Hugenholtz P."/>
            <person name="Woyke T."/>
            <person name="Wu D."/>
            <person name="Tindall B."/>
            <person name="Pomrenke H."/>
            <person name="Brambilla E."/>
            <person name="Klenk H.-P."/>
            <person name="Eisen J.A."/>
        </authorList>
    </citation>
    <scope>NUCLEOTIDE SEQUENCE [LARGE SCALE GENOMIC DNA]</scope>
    <source>
        <strain evidence="10">ATCC BAA-1392 / DSM 18658 / VKM B-2454 / MOB10</strain>
    </source>
</reference>
<feature type="transmembrane region" description="Helical" evidence="8">
    <location>
        <begin position="458"/>
        <end position="478"/>
    </location>
</feature>
<dbReference type="Pfam" id="PF00873">
    <property type="entry name" value="ACR_tran"/>
    <property type="match status" value="1"/>
</dbReference>
<dbReference type="NCBIfam" id="TIGR00914">
    <property type="entry name" value="2A0601"/>
    <property type="match status" value="1"/>
</dbReference>
<dbReference type="PANTHER" id="PTHR32063">
    <property type="match status" value="1"/>
</dbReference>
<feature type="transmembrane region" description="Helical" evidence="8">
    <location>
        <begin position="355"/>
        <end position="374"/>
    </location>
</feature>
<feature type="transmembrane region" description="Helical" evidence="8">
    <location>
        <begin position="1019"/>
        <end position="1038"/>
    </location>
</feature>
<evidence type="ECO:0000313" key="9">
    <source>
        <dbReference type="EMBL" id="AGA30069.1"/>
    </source>
</evidence>
<dbReference type="RefSeq" id="WP_015249161.1">
    <property type="nucleotide sequence ID" value="NC_019892.1"/>
</dbReference>
<name>L0DL04_SINAD</name>
<dbReference type="Gene3D" id="3.30.70.1440">
    <property type="entry name" value="Multidrug efflux transporter AcrB pore domain"/>
    <property type="match status" value="1"/>
</dbReference>
<dbReference type="SUPFAM" id="SSF82714">
    <property type="entry name" value="Multidrug efflux transporter AcrB TolC docking domain, DN and DC subdomains"/>
    <property type="match status" value="2"/>
</dbReference>
<organism evidence="9 10">
    <name type="scientific">Singulisphaera acidiphila (strain ATCC BAA-1392 / DSM 18658 / VKM B-2454 / MOB10)</name>
    <dbReference type="NCBI Taxonomy" id="886293"/>
    <lineage>
        <taxon>Bacteria</taxon>
        <taxon>Pseudomonadati</taxon>
        <taxon>Planctomycetota</taxon>
        <taxon>Planctomycetia</taxon>
        <taxon>Isosphaerales</taxon>
        <taxon>Isosphaeraceae</taxon>
        <taxon>Singulisphaera</taxon>
    </lineage>
</organism>
<dbReference type="Gene3D" id="1.20.1640.10">
    <property type="entry name" value="Multidrug efflux transporter AcrB transmembrane domain"/>
    <property type="match status" value="2"/>
</dbReference>
<dbReference type="InterPro" id="IPR027463">
    <property type="entry name" value="AcrB_DN_DC_subdom"/>
</dbReference>
<keyword evidence="5 8" id="KW-0812">Transmembrane</keyword>
<dbReference type="GO" id="GO:0042910">
    <property type="term" value="F:xenobiotic transmembrane transporter activity"/>
    <property type="evidence" value="ECO:0007669"/>
    <property type="project" value="TreeGrafter"/>
</dbReference>
<keyword evidence="4" id="KW-1003">Cell membrane</keyword>
<dbReference type="EMBL" id="CP003364">
    <property type="protein sequence ID" value="AGA30069.1"/>
    <property type="molecule type" value="Genomic_DNA"/>
</dbReference>
<evidence type="ECO:0000256" key="7">
    <source>
        <dbReference type="ARBA" id="ARBA00023136"/>
    </source>
</evidence>
<feature type="transmembrane region" description="Helical" evidence="8">
    <location>
        <begin position="381"/>
        <end position="401"/>
    </location>
</feature>
<evidence type="ECO:0000256" key="5">
    <source>
        <dbReference type="ARBA" id="ARBA00022692"/>
    </source>
</evidence>
<protein>
    <submittedName>
        <fullName evidence="9">Heavy metal efflux pump, cobalt-zinc-cadmium</fullName>
    </submittedName>
</protein>
<evidence type="ECO:0000256" key="6">
    <source>
        <dbReference type="ARBA" id="ARBA00022989"/>
    </source>
</evidence>
<comment type="subcellular location">
    <subcellularLocation>
        <location evidence="1">Cell membrane</location>
        <topology evidence="1">Multi-pass membrane protein</topology>
    </subcellularLocation>
</comment>
<sequence length="1082" mass="118339">MVRAIITWSLHNRLIVILGVFALIAIGIHSAINLNVEAYPDPTPPLVEVITQNPGASPEEMERLVGIPLETALNGMPGLEDMRSTSISGLNDIKCQFAYGTDYKAARQEVINRIGAISNLPPGVTPGLSPWSPTGEIVRYVLEGPAYTTNQLKAVQDWVLNRILKTVPGVVDVTGYGGTVKQYQVLVNPRLLRHYNVTLRQVEDALSQSNANVGGDQLMLGSQAHNVRAIGLLGKGIDPLDPANVDQAVSIELKKLDDINNVIVTTSGGMPIFVRHVAQAVVGHRPRLGIVGRAGEDDVVEGIVLMRKYEKSLPTSEAVAAKMREIESEKLLPKGMKIRVFNKRTDLVHVTTHNVLHNLVIGMALVVAVLVVFLGDLSSAAIVAIMIPLSLLFSVTVLYLQGKSANLLSIGAVDFGIIVDSSVIIVENIYRHITAPDADRTRPLIDRIADASHEIERALFFSASIIVCAFLPLFAMTGPEGALFGPMANTYAFSIFGALLLALTLAPVLCSFLFRNKREEADTFIDRLMKRRYLWILNRVLDHGKLTLAGIGLLLAFTLALIPSLGGEFMPELEEGNLWIRALLPRTVSLEEAARIAPRLREVIASVPEVKGVMSHVGRPDDGTDVTSFFNLEFNVPLKPMEQWQRGMTREKIQDELMAKFRKFPGIDFSFSQLIRDNVDEALSGVKGANSVKLSGNDLKVLEEKGQQLVNVLRTVRGIENVGLFHIVGQPNMEIDIDRAACARYGVNVADVERVVQIAIGGRAFSQMVEGEKLYDIILRLPNELRDDPTVIGRIPIDVPGGDTGEGVRIPLSQLATINPHTPGASYIYRENNRRYIPVRFAVRDRDLASAIAEAQLKVNDPKTGVDLPQGYKLEWSGEFAQMQEANARLMWIVPLSIVLMMLLLYTAFNSMKDAILVMTNVVEASMGGVWALHLTGVHFSISAAVGFISIFGVAVQDGVLLISYFNQMRAAGIPVRESVMRGAELRVRPVVMTELTAMLGLLPAAFATSIGSQAQRPLAIVVVGSMFVTLFLARFLMPVLYSIFPAPAGSVHSSRRAELIEGSRYTDEILNGGRTTEEKDR</sequence>
<accession>L0DL04</accession>
<dbReference type="eggNOG" id="COG3696">
    <property type="taxonomic scope" value="Bacteria"/>
</dbReference>
<feature type="transmembrane region" description="Helical" evidence="8">
    <location>
        <begin position="546"/>
        <end position="565"/>
    </location>
</feature>
<feature type="transmembrane region" description="Helical" evidence="8">
    <location>
        <begin position="890"/>
        <end position="909"/>
    </location>
</feature>
<evidence type="ECO:0000256" key="3">
    <source>
        <dbReference type="ARBA" id="ARBA00022448"/>
    </source>
</evidence>
<keyword evidence="6 8" id="KW-1133">Transmembrane helix</keyword>
<evidence type="ECO:0000256" key="2">
    <source>
        <dbReference type="ARBA" id="ARBA00010942"/>
    </source>
</evidence>
<evidence type="ECO:0000256" key="8">
    <source>
        <dbReference type="SAM" id="Phobius"/>
    </source>
</evidence>
<dbReference type="Gene3D" id="3.30.70.1430">
    <property type="entry name" value="Multidrug efflux transporter AcrB pore domain"/>
    <property type="match status" value="2"/>
</dbReference>
<evidence type="ECO:0000256" key="4">
    <source>
        <dbReference type="ARBA" id="ARBA00022475"/>
    </source>
</evidence>
<evidence type="ECO:0000256" key="1">
    <source>
        <dbReference type="ARBA" id="ARBA00004651"/>
    </source>
</evidence>
<dbReference type="SUPFAM" id="SSF82693">
    <property type="entry name" value="Multidrug efflux transporter AcrB pore domain, PN1, PN2, PC1 and PC2 subdomains"/>
    <property type="match status" value="2"/>
</dbReference>
<keyword evidence="3" id="KW-0813">Transport</keyword>
<dbReference type="Gene3D" id="3.30.70.1320">
    <property type="entry name" value="Multidrug efflux transporter AcrB pore domain like"/>
    <property type="match status" value="1"/>
</dbReference>
<dbReference type="SUPFAM" id="SSF82866">
    <property type="entry name" value="Multidrug efflux transporter AcrB transmembrane domain"/>
    <property type="match status" value="2"/>
</dbReference>
<dbReference type="GO" id="GO:0008324">
    <property type="term" value="F:monoatomic cation transmembrane transporter activity"/>
    <property type="evidence" value="ECO:0007669"/>
    <property type="project" value="InterPro"/>
</dbReference>
<dbReference type="Proteomes" id="UP000010798">
    <property type="component" value="Chromosome"/>
</dbReference>
<dbReference type="KEGG" id="saci:Sinac_5958"/>
<dbReference type="InterPro" id="IPR001036">
    <property type="entry name" value="Acrflvin-R"/>
</dbReference>
<keyword evidence="7 8" id="KW-0472">Membrane</keyword>
<dbReference type="InterPro" id="IPR004763">
    <property type="entry name" value="CusA-like"/>
</dbReference>
<dbReference type="PANTHER" id="PTHR32063:SF12">
    <property type="entry name" value="CATION EFFLUX SYSTEM PROTEIN"/>
    <property type="match status" value="1"/>
</dbReference>
<comment type="similarity">
    <text evidence="2">Belongs to the resistance-nodulation-cell division (RND) (TC 2.A.6) family.</text>
</comment>
<feature type="transmembrane region" description="Helical" evidence="8">
    <location>
        <begin position="12"/>
        <end position="32"/>
    </location>
</feature>
<gene>
    <name evidence="9" type="ordered locus">Sinac_5958</name>
</gene>
<feature type="transmembrane region" description="Helical" evidence="8">
    <location>
        <begin position="490"/>
        <end position="514"/>
    </location>
</feature>